<keyword evidence="2" id="KW-1185">Reference proteome</keyword>
<reference evidence="1" key="1">
    <citation type="submission" date="2022-01" db="EMBL/GenBank/DDBJ databases">
        <title>Jiella avicenniae sp. nov., a novel endophytic bacterium isolated from bark of Avicennia marina.</title>
        <authorList>
            <person name="Tuo L."/>
        </authorList>
    </citation>
    <scope>NUCLEOTIDE SEQUENCE</scope>
    <source>
        <strain evidence="1">CBK1P-4</strain>
    </source>
</reference>
<dbReference type="GO" id="GO:0016020">
    <property type="term" value="C:membrane"/>
    <property type="evidence" value="ECO:0007669"/>
    <property type="project" value="InterPro"/>
</dbReference>
<accession>A0A9X1T5M2</accession>
<dbReference type="InterPro" id="IPR027417">
    <property type="entry name" value="P-loop_NTPase"/>
</dbReference>
<sequence>MRRSGADMSEAQEVMKTADRLVFQNQNPIAAIKLLESFLQGTDEITAWWKLARILTMVGEEIYARSILRNTVLRMPEPHVLDIIAARIPVGRPLVFEESRLVYFGIPKSGSSTIKDALLIAHGEEGRGELSHSHTRKWGRTVPFGELETKYTDYFSFTVVRDPISRLRSYWAKNIYEAHSLRAESRGRDYFFGLSTMPDYEEILMNFRRYRAVFRDFQHHTDAIPGFIGRKPDRLTKMYGMSEVGDAVVEIEARTGAKVKLAQSMKSGHKPKISDKARILEENILTSFYAEELSFPQIQSKIAPVLEKAS</sequence>
<dbReference type="GO" id="GO:0008146">
    <property type="term" value="F:sulfotransferase activity"/>
    <property type="evidence" value="ECO:0007669"/>
    <property type="project" value="InterPro"/>
</dbReference>
<evidence type="ECO:0000313" key="1">
    <source>
        <dbReference type="EMBL" id="MCE7029367.1"/>
    </source>
</evidence>
<dbReference type="InterPro" id="IPR005331">
    <property type="entry name" value="Sulfotransferase"/>
</dbReference>
<dbReference type="Gene3D" id="3.40.50.300">
    <property type="entry name" value="P-loop containing nucleotide triphosphate hydrolases"/>
    <property type="match status" value="1"/>
</dbReference>
<protein>
    <submittedName>
        <fullName evidence="1">Sulfotransferase family protein</fullName>
    </submittedName>
</protein>
<name>A0A9X1T5M2_9HYPH</name>
<gene>
    <name evidence="1" type="ORF">LZD57_15335</name>
</gene>
<dbReference type="EMBL" id="JAJUWU010000015">
    <property type="protein sequence ID" value="MCE7029367.1"/>
    <property type="molecule type" value="Genomic_DNA"/>
</dbReference>
<dbReference type="RefSeq" id="WP_233720365.1">
    <property type="nucleotide sequence ID" value="NZ_JAJUWU010000015.1"/>
</dbReference>
<organism evidence="1 2">
    <name type="scientific">Jiella avicenniae</name>
    <dbReference type="NCBI Taxonomy" id="2907202"/>
    <lineage>
        <taxon>Bacteria</taxon>
        <taxon>Pseudomonadati</taxon>
        <taxon>Pseudomonadota</taxon>
        <taxon>Alphaproteobacteria</taxon>
        <taxon>Hyphomicrobiales</taxon>
        <taxon>Aurantimonadaceae</taxon>
        <taxon>Jiella</taxon>
    </lineage>
</organism>
<comment type="caution">
    <text evidence="1">The sequence shown here is derived from an EMBL/GenBank/DDBJ whole genome shotgun (WGS) entry which is preliminary data.</text>
</comment>
<proteinExistence type="predicted"/>
<evidence type="ECO:0000313" key="2">
    <source>
        <dbReference type="Proteomes" id="UP001139035"/>
    </source>
</evidence>
<dbReference type="Proteomes" id="UP001139035">
    <property type="component" value="Unassembled WGS sequence"/>
</dbReference>
<dbReference type="Pfam" id="PF03567">
    <property type="entry name" value="Sulfotransfer_2"/>
    <property type="match status" value="1"/>
</dbReference>
<dbReference type="AlphaFoldDB" id="A0A9X1T5M2"/>